<keyword evidence="1" id="KW-0472">Membrane</keyword>
<dbReference type="EMBL" id="UYJE01003671">
    <property type="protein sequence ID" value="VDI21389.1"/>
    <property type="molecule type" value="Genomic_DNA"/>
</dbReference>
<keyword evidence="1" id="KW-0812">Transmembrane</keyword>
<proteinExistence type="predicted"/>
<sequence>MFFLKVTFEATYFKRIWPFCWYAFFLIGLLVLLTKSSTGRKHGMKYRNVHFSKKTSQITS</sequence>
<evidence type="ECO:0000313" key="2">
    <source>
        <dbReference type="EMBL" id="VDI21389.1"/>
    </source>
</evidence>
<evidence type="ECO:0000313" key="3">
    <source>
        <dbReference type="Proteomes" id="UP000596742"/>
    </source>
</evidence>
<protein>
    <submittedName>
        <fullName evidence="2">Uncharacterized protein</fullName>
    </submittedName>
</protein>
<dbReference type="Proteomes" id="UP000596742">
    <property type="component" value="Unassembled WGS sequence"/>
</dbReference>
<accession>A0A8B6DMC8</accession>
<gene>
    <name evidence="2" type="ORF">MGAL_10B016043</name>
</gene>
<keyword evidence="3" id="KW-1185">Reference proteome</keyword>
<feature type="transmembrane region" description="Helical" evidence="1">
    <location>
        <begin position="16"/>
        <end position="34"/>
    </location>
</feature>
<reference evidence="2" key="1">
    <citation type="submission" date="2018-11" db="EMBL/GenBank/DDBJ databases">
        <authorList>
            <person name="Alioto T."/>
            <person name="Alioto T."/>
        </authorList>
    </citation>
    <scope>NUCLEOTIDE SEQUENCE</scope>
</reference>
<keyword evidence="1" id="KW-1133">Transmembrane helix</keyword>
<dbReference type="AlphaFoldDB" id="A0A8B6DMC8"/>
<evidence type="ECO:0000256" key="1">
    <source>
        <dbReference type="SAM" id="Phobius"/>
    </source>
</evidence>
<comment type="caution">
    <text evidence="2">The sequence shown here is derived from an EMBL/GenBank/DDBJ whole genome shotgun (WGS) entry which is preliminary data.</text>
</comment>
<name>A0A8B6DMC8_MYTGA</name>
<organism evidence="2 3">
    <name type="scientific">Mytilus galloprovincialis</name>
    <name type="common">Mediterranean mussel</name>
    <dbReference type="NCBI Taxonomy" id="29158"/>
    <lineage>
        <taxon>Eukaryota</taxon>
        <taxon>Metazoa</taxon>
        <taxon>Spiralia</taxon>
        <taxon>Lophotrochozoa</taxon>
        <taxon>Mollusca</taxon>
        <taxon>Bivalvia</taxon>
        <taxon>Autobranchia</taxon>
        <taxon>Pteriomorphia</taxon>
        <taxon>Mytilida</taxon>
        <taxon>Mytiloidea</taxon>
        <taxon>Mytilidae</taxon>
        <taxon>Mytilinae</taxon>
        <taxon>Mytilus</taxon>
    </lineage>
</organism>